<evidence type="ECO:0000256" key="4">
    <source>
        <dbReference type="SAM" id="MobiDB-lite"/>
    </source>
</evidence>
<evidence type="ECO:0000259" key="5">
    <source>
        <dbReference type="PROSITE" id="PS50006"/>
    </source>
</evidence>
<dbReference type="PROSITE" id="PS50006">
    <property type="entry name" value="FHA_DOMAIN"/>
    <property type="match status" value="1"/>
</dbReference>
<keyword evidence="3" id="KW-0862">Zinc</keyword>
<reference evidence="7" key="1">
    <citation type="submission" date="2019-06" db="EMBL/GenBank/DDBJ databases">
        <authorList>
            <person name="Zheng W."/>
        </authorList>
    </citation>
    <scope>NUCLEOTIDE SEQUENCE</scope>
    <source>
        <strain evidence="7">QDHG01</strain>
    </source>
</reference>
<evidence type="ECO:0000256" key="3">
    <source>
        <dbReference type="ARBA" id="ARBA00022833"/>
    </source>
</evidence>
<accession>A0A8J8T4I8</accession>
<evidence type="ECO:0000256" key="2">
    <source>
        <dbReference type="ARBA" id="ARBA00022771"/>
    </source>
</evidence>
<feature type="domain" description="FHA" evidence="5">
    <location>
        <begin position="278"/>
        <end position="322"/>
    </location>
</feature>
<dbReference type="AlphaFoldDB" id="A0A8J8T4I8"/>
<dbReference type="OrthoDB" id="264354at2759"/>
<dbReference type="Proteomes" id="UP000785679">
    <property type="component" value="Unassembled WGS sequence"/>
</dbReference>
<protein>
    <submittedName>
        <fullName evidence="7">Uncharacterized protein</fullName>
    </submittedName>
</protein>
<name>A0A8J8T4I8_HALGN</name>
<dbReference type="Pfam" id="PF00498">
    <property type="entry name" value="FHA"/>
    <property type="match status" value="1"/>
</dbReference>
<dbReference type="PROSITE" id="PS51292">
    <property type="entry name" value="ZF_RING_CH"/>
    <property type="match status" value="1"/>
</dbReference>
<dbReference type="InterPro" id="IPR008984">
    <property type="entry name" value="SMAD_FHA_dom_sf"/>
</dbReference>
<sequence length="435" mass="49780">MAQEGGKVTRVDNDIRVARLEDMAGEERKGEQELMQFKKIVTRSPISEALPPMVEYSVESSEQASALDEDSADRLWLVVRNLKDAEDRKVDYQIKKFDILKLGRVKFRVKDFKCAAMAQTPEELYEQELKEAKPVITSHDQLQEEENRSSSMTPACRFCWGTESTEEDPCIVPCKCSGSVGFIHFRCLSNWLGTKLQRKESEDLVSMFWKTFECEICKQAYPYLFKTKSQRVYKLVDITLPSAAREAGHYIVMESLPFEKNSSRFIHVMGFSERKTQFSMGRGHESEVRVSDISVSRCHAKIKYDPNGIYIEDNNSKFGTIVLMKDPLVLAKHHTYSFQIGRTVLSFTVRDHYDPRTHYMQRIAQFKELIDKLPESYRGSSDEASGGGSSDEMESVKAGESGDEGGEMEEIENTQDEGQDPNQEAEDEQMDVEYQ</sequence>
<dbReference type="InterPro" id="IPR013083">
    <property type="entry name" value="Znf_RING/FYVE/PHD"/>
</dbReference>
<dbReference type="CDD" id="cd00060">
    <property type="entry name" value="FHA"/>
    <property type="match status" value="1"/>
</dbReference>
<dbReference type="CDD" id="cd16495">
    <property type="entry name" value="RING_CH-C4HC3_MARCH"/>
    <property type="match status" value="1"/>
</dbReference>
<dbReference type="SMART" id="SM00744">
    <property type="entry name" value="RINGv"/>
    <property type="match status" value="1"/>
</dbReference>
<dbReference type="PANTHER" id="PTHR46210:SF1">
    <property type="entry name" value="FHA DOMAIN-CONTAINING PROTEIN"/>
    <property type="match status" value="1"/>
</dbReference>
<dbReference type="PANTHER" id="PTHR46210">
    <property type="entry name" value="FHA DOMAIN-CONTAINING PROTEIN"/>
    <property type="match status" value="1"/>
</dbReference>
<dbReference type="GO" id="GO:0008270">
    <property type="term" value="F:zinc ion binding"/>
    <property type="evidence" value="ECO:0007669"/>
    <property type="project" value="UniProtKB-KW"/>
</dbReference>
<proteinExistence type="predicted"/>
<dbReference type="SUPFAM" id="SSF49879">
    <property type="entry name" value="SMAD/FHA domain"/>
    <property type="match status" value="1"/>
</dbReference>
<keyword evidence="8" id="KW-1185">Reference proteome</keyword>
<evidence type="ECO:0000256" key="1">
    <source>
        <dbReference type="ARBA" id="ARBA00022723"/>
    </source>
</evidence>
<evidence type="ECO:0000313" key="7">
    <source>
        <dbReference type="EMBL" id="TNV81276.1"/>
    </source>
</evidence>
<keyword evidence="1" id="KW-0479">Metal-binding</keyword>
<organism evidence="7 8">
    <name type="scientific">Halteria grandinella</name>
    <dbReference type="NCBI Taxonomy" id="5974"/>
    <lineage>
        <taxon>Eukaryota</taxon>
        <taxon>Sar</taxon>
        <taxon>Alveolata</taxon>
        <taxon>Ciliophora</taxon>
        <taxon>Intramacronucleata</taxon>
        <taxon>Spirotrichea</taxon>
        <taxon>Stichotrichia</taxon>
        <taxon>Sporadotrichida</taxon>
        <taxon>Halteriidae</taxon>
        <taxon>Halteria</taxon>
    </lineage>
</organism>
<feature type="compositionally biased region" description="Acidic residues" evidence="4">
    <location>
        <begin position="401"/>
        <end position="435"/>
    </location>
</feature>
<feature type="region of interest" description="Disordered" evidence="4">
    <location>
        <begin position="376"/>
        <end position="435"/>
    </location>
</feature>
<evidence type="ECO:0000313" key="8">
    <source>
        <dbReference type="Proteomes" id="UP000785679"/>
    </source>
</evidence>
<keyword evidence="2" id="KW-0863">Zinc-finger</keyword>
<dbReference type="Pfam" id="PF12906">
    <property type="entry name" value="RINGv"/>
    <property type="match status" value="1"/>
</dbReference>
<gene>
    <name evidence="7" type="ORF">FGO68_gene4676</name>
</gene>
<feature type="domain" description="RING-CH-type" evidence="6">
    <location>
        <begin position="148"/>
        <end position="224"/>
    </location>
</feature>
<dbReference type="InterPro" id="IPR000253">
    <property type="entry name" value="FHA_dom"/>
</dbReference>
<comment type="caution">
    <text evidence="7">The sequence shown here is derived from an EMBL/GenBank/DDBJ whole genome shotgun (WGS) entry which is preliminary data.</text>
</comment>
<dbReference type="SMART" id="SM00240">
    <property type="entry name" value="FHA"/>
    <property type="match status" value="1"/>
</dbReference>
<dbReference type="EMBL" id="RRYP01006342">
    <property type="protein sequence ID" value="TNV81276.1"/>
    <property type="molecule type" value="Genomic_DNA"/>
</dbReference>
<dbReference type="SUPFAM" id="SSF57850">
    <property type="entry name" value="RING/U-box"/>
    <property type="match status" value="1"/>
</dbReference>
<dbReference type="Gene3D" id="2.60.200.20">
    <property type="match status" value="1"/>
</dbReference>
<dbReference type="InterPro" id="IPR011016">
    <property type="entry name" value="Znf_RING-CH"/>
</dbReference>
<dbReference type="Gene3D" id="3.30.40.10">
    <property type="entry name" value="Zinc/RING finger domain, C3HC4 (zinc finger)"/>
    <property type="match status" value="1"/>
</dbReference>
<evidence type="ECO:0000259" key="6">
    <source>
        <dbReference type="PROSITE" id="PS51292"/>
    </source>
</evidence>